<dbReference type="KEGG" id="msaa:QYS49_34820"/>
<keyword evidence="1" id="KW-0433">Leucine-rich repeat</keyword>
<evidence type="ECO:0000256" key="2">
    <source>
        <dbReference type="ARBA" id="ARBA00022737"/>
    </source>
</evidence>
<dbReference type="Pfam" id="PF18962">
    <property type="entry name" value="Por_Secre_tail"/>
    <property type="match status" value="1"/>
</dbReference>
<dbReference type="Pfam" id="PF00560">
    <property type="entry name" value="LRR_1"/>
    <property type="match status" value="2"/>
</dbReference>
<proteinExistence type="predicted"/>
<feature type="signal peptide" evidence="3">
    <location>
        <begin position="1"/>
        <end position="21"/>
    </location>
</feature>
<dbReference type="EMBL" id="CP129971">
    <property type="protein sequence ID" value="WMN12856.1"/>
    <property type="molecule type" value="Genomic_DNA"/>
</dbReference>
<evidence type="ECO:0000313" key="5">
    <source>
        <dbReference type="EMBL" id="WMN12856.1"/>
    </source>
</evidence>
<dbReference type="SUPFAM" id="SSF117074">
    <property type="entry name" value="Hypothetical protein PA1324"/>
    <property type="match status" value="1"/>
</dbReference>
<dbReference type="InterPro" id="IPR032675">
    <property type="entry name" value="LRR_dom_sf"/>
</dbReference>
<dbReference type="NCBIfam" id="TIGR04183">
    <property type="entry name" value="Por_Secre_tail"/>
    <property type="match status" value="1"/>
</dbReference>
<keyword evidence="3" id="KW-0732">Signal</keyword>
<dbReference type="Pfam" id="PF13620">
    <property type="entry name" value="CarboxypepD_reg"/>
    <property type="match status" value="1"/>
</dbReference>
<keyword evidence="2" id="KW-0677">Repeat</keyword>
<dbReference type="PANTHER" id="PTHR48056:SF26">
    <property type="entry name" value="MDIS1-INTERACTING RECEPTOR LIKE KINASE 1"/>
    <property type="match status" value="1"/>
</dbReference>
<reference evidence="5 6" key="1">
    <citation type="submission" date="2023-08" db="EMBL/GenBank/DDBJ databases">
        <title>Comparative genomics and taxonomic characterization of three novel marine species of genus Marivirga.</title>
        <authorList>
            <person name="Muhammad N."/>
            <person name="Kim S.-G."/>
        </authorList>
    </citation>
    <scope>NUCLEOTIDE SEQUENCE [LARGE SCALE GENOMIC DNA]</scope>
    <source>
        <strain evidence="5 6">BDSF4-3</strain>
    </source>
</reference>
<protein>
    <submittedName>
        <fullName evidence="5">T9SS type A sorting domain-containing protein</fullName>
    </submittedName>
</protein>
<gene>
    <name evidence="5" type="ORF">QYS49_34820</name>
</gene>
<dbReference type="AlphaFoldDB" id="A0AA51RBZ6"/>
<dbReference type="InterPro" id="IPR050647">
    <property type="entry name" value="Plant_LRR-RLKs"/>
</dbReference>
<dbReference type="PANTHER" id="PTHR48056">
    <property type="entry name" value="LRR RECEPTOR-LIKE SERINE/THREONINE-PROTEIN KINASE-RELATED"/>
    <property type="match status" value="1"/>
</dbReference>
<dbReference type="InterPro" id="IPR036179">
    <property type="entry name" value="Ig-like_dom_sf"/>
</dbReference>
<evidence type="ECO:0000256" key="1">
    <source>
        <dbReference type="ARBA" id="ARBA00022614"/>
    </source>
</evidence>
<feature type="domain" description="Secretion system C-terminal sorting" evidence="4">
    <location>
        <begin position="1160"/>
        <end position="1230"/>
    </location>
</feature>
<evidence type="ECO:0000259" key="4">
    <source>
        <dbReference type="Pfam" id="PF18962"/>
    </source>
</evidence>
<name>A0AA51RBZ6_9BACT</name>
<dbReference type="InterPro" id="IPR026444">
    <property type="entry name" value="Secre_tail"/>
</dbReference>
<dbReference type="Gene3D" id="2.60.40.10">
    <property type="entry name" value="Immunoglobulins"/>
    <property type="match status" value="2"/>
</dbReference>
<keyword evidence="6" id="KW-1185">Reference proteome</keyword>
<accession>A0AA51RBZ6</accession>
<sequence>MKPFIIYLLAFLLLGSSSLLAQQQVRYNYGNIAAKIENGNISLQVSSSTYNTQNLQTGSYKSKQGFLSILSNSNFADSLALVDLYNATNPGDTAWINADGWLSSPLDQWNGVSLGPDGRVVEVWLADNNLTGTLPESLKNLDSLKRFYFWNNPELSGNLFDFLINYPALERVSAHDCNFTGTILPDVFHPGLLEIRVFNNQLTGEIPIEISNSPLMDQFNVSGNLLTGTIPTSIGELKNVIELNLSGNEITGGLPLEIGLMDSLKFLFLENMNLEGEVPIEILNCPSLIEFWFSGNNFSGTLPDMLNMPNFRALQAGGNPNLLVDLPNNIGELTQLEFLSIWNTRANGGEFPEGIYNLTNLYGLDLSDQLFTGVIDERIGNLTNLNSLYLRNNLFVDAFPIEITSAQNLTTFDISYNNFDFLPDISTLPNLQMVNLAFNQLQFESLLPYLGVSDFTYRPQRNIGAPSDIEVAIGASQNISSDFVQVDNANYQWILNGDSLTNANSLSLTINNFTTAKSGQYYLKATHPDLADLILNSAPINLKIAGGKTNWYVDNRPGTIADFRSLNQAAAATKAGDTLYIAGSETQYLGAIFNSPRVLLGPGYFLEENTGNQFNTLDANVGNIYFNALADNSKVYGVAANIIGMNFQSSSATDTLQNVIIRGNKINNLVLSDKHNQIDIIGNFINILEFSSTTATNPRTYDNILINNNIIDSIQTFFDVINVSKNSLNNVTVNNNNIGVVSNSINDLVFNNNIIETQGGNNTYSNTLTYDVALFTNNSGTLSIDNDFIPIDESLAQGAFSGDSPYILSGLPPVPSIYNIEIGPRLSAKLSVKSNNSNNLNRIRYLYRRNNQSSSPFNVRGFNQVSDLEVEFLPNRSVIEPNLTYDLVFQAIDQSGKRSHRTYIPYEAIAANLSGSVVDIDNVNVNEGNVRLFAINPFANKYDTAAVQPLAGSNTFNFENLILGDYIILADPDENQYPNLIPTYLGNTLDWQVADTLFLQENTTGITIEVEKEPEPLTEPGSEISGFIEEEYDEADSSLRVLPRRKVSGAGVSVRTLSGSSRATNSLRLLDEDYEIVAYVKTDENGEFSFPNLPSGDYKIRIEYPGVQVDETSDIDFNLSGEQGEVVSVEALVEDGLIKVTETGRVTANEPNKMIRFSFYPNPAKNVINLKLENAINANELTIYDLKGVVHEKIRLKNGQSKIDVHNLATGTYIIRLQDNDGNYIMSKMIKN</sequence>
<organism evidence="5 6">
    <name type="scientific">Marivirga salinarum</name>
    <dbReference type="NCBI Taxonomy" id="3059078"/>
    <lineage>
        <taxon>Bacteria</taxon>
        <taxon>Pseudomonadati</taxon>
        <taxon>Bacteroidota</taxon>
        <taxon>Cytophagia</taxon>
        <taxon>Cytophagales</taxon>
        <taxon>Marivirgaceae</taxon>
        <taxon>Marivirga</taxon>
    </lineage>
</organism>
<dbReference type="InterPro" id="IPR013783">
    <property type="entry name" value="Ig-like_fold"/>
</dbReference>
<dbReference type="GO" id="GO:0033612">
    <property type="term" value="F:receptor serine/threonine kinase binding"/>
    <property type="evidence" value="ECO:0007669"/>
    <property type="project" value="TreeGrafter"/>
</dbReference>
<feature type="chain" id="PRO_5041240379" evidence="3">
    <location>
        <begin position="22"/>
        <end position="1232"/>
    </location>
</feature>
<dbReference type="InterPro" id="IPR001611">
    <property type="entry name" value="Leu-rich_rpt"/>
</dbReference>
<evidence type="ECO:0000256" key="3">
    <source>
        <dbReference type="SAM" id="SignalP"/>
    </source>
</evidence>
<evidence type="ECO:0000313" key="6">
    <source>
        <dbReference type="Proteomes" id="UP001230496"/>
    </source>
</evidence>
<dbReference type="RefSeq" id="WP_308351212.1">
    <property type="nucleotide sequence ID" value="NZ_CP129971.1"/>
</dbReference>
<dbReference type="SUPFAM" id="SSF52047">
    <property type="entry name" value="RNI-like"/>
    <property type="match status" value="1"/>
</dbReference>
<dbReference type="Proteomes" id="UP001230496">
    <property type="component" value="Chromosome"/>
</dbReference>
<dbReference type="PROSITE" id="PS51450">
    <property type="entry name" value="LRR"/>
    <property type="match status" value="1"/>
</dbReference>
<dbReference type="Gene3D" id="3.80.10.10">
    <property type="entry name" value="Ribonuclease Inhibitor"/>
    <property type="match status" value="2"/>
</dbReference>
<dbReference type="SUPFAM" id="SSF48726">
    <property type="entry name" value="Immunoglobulin"/>
    <property type="match status" value="1"/>
</dbReference>